<feature type="chain" id="PRO_5043550587" description="S-protein homolog" evidence="6">
    <location>
        <begin position="23"/>
        <end position="126"/>
    </location>
</feature>
<evidence type="ECO:0000313" key="8">
    <source>
        <dbReference type="Proteomes" id="UP001497516"/>
    </source>
</evidence>
<dbReference type="AlphaFoldDB" id="A0AAV2CWR1"/>
<dbReference type="Pfam" id="PF05938">
    <property type="entry name" value="Self-incomp_S1"/>
    <property type="match status" value="1"/>
</dbReference>
<sequence>MIRKLLLPAVVLATVLIQDSAAQEYYYPVTYRVTNKLSSRMAVIVHCRSKYIDLAARALAADSDYSWGFRPNDHYPGNTFACHLAFQDKRLDFTTVVGDGDKYEVLDDGVYGTRAEGKQRLQEWKS</sequence>
<protein>
    <recommendedName>
        <fullName evidence="9">S-protein homolog</fullName>
    </recommendedName>
</protein>
<evidence type="ECO:0008006" key="9">
    <source>
        <dbReference type="Google" id="ProtNLM"/>
    </source>
</evidence>
<evidence type="ECO:0000256" key="3">
    <source>
        <dbReference type="ARBA" id="ARBA00022471"/>
    </source>
</evidence>
<evidence type="ECO:0000256" key="5">
    <source>
        <dbReference type="ARBA" id="ARBA00022729"/>
    </source>
</evidence>
<proteinExistence type="inferred from homology"/>
<dbReference type="GO" id="GO:0060320">
    <property type="term" value="P:rejection of self pollen"/>
    <property type="evidence" value="ECO:0007669"/>
    <property type="project" value="UniProtKB-KW"/>
</dbReference>
<dbReference type="InterPro" id="IPR010264">
    <property type="entry name" value="Self-incomp_S1"/>
</dbReference>
<keyword evidence="4" id="KW-0964">Secreted</keyword>
<reference evidence="7 8" key="1">
    <citation type="submission" date="2024-04" db="EMBL/GenBank/DDBJ databases">
        <authorList>
            <person name="Fracassetti M."/>
        </authorList>
    </citation>
    <scope>NUCLEOTIDE SEQUENCE [LARGE SCALE GENOMIC DNA]</scope>
</reference>
<evidence type="ECO:0000256" key="6">
    <source>
        <dbReference type="SAM" id="SignalP"/>
    </source>
</evidence>
<keyword evidence="3" id="KW-0713">Self-incompatibility</keyword>
<evidence type="ECO:0000256" key="1">
    <source>
        <dbReference type="ARBA" id="ARBA00004613"/>
    </source>
</evidence>
<organism evidence="7 8">
    <name type="scientific">Linum trigynum</name>
    <dbReference type="NCBI Taxonomy" id="586398"/>
    <lineage>
        <taxon>Eukaryota</taxon>
        <taxon>Viridiplantae</taxon>
        <taxon>Streptophyta</taxon>
        <taxon>Embryophyta</taxon>
        <taxon>Tracheophyta</taxon>
        <taxon>Spermatophyta</taxon>
        <taxon>Magnoliopsida</taxon>
        <taxon>eudicotyledons</taxon>
        <taxon>Gunneridae</taxon>
        <taxon>Pentapetalae</taxon>
        <taxon>rosids</taxon>
        <taxon>fabids</taxon>
        <taxon>Malpighiales</taxon>
        <taxon>Linaceae</taxon>
        <taxon>Linum</taxon>
    </lineage>
</organism>
<dbReference type="EMBL" id="OZ034814">
    <property type="protein sequence ID" value="CAL1360516.1"/>
    <property type="molecule type" value="Genomic_DNA"/>
</dbReference>
<dbReference type="GO" id="GO:0005576">
    <property type="term" value="C:extracellular region"/>
    <property type="evidence" value="ECO:0007669"/>
    <property type="project" value="UniProtKB-SubCell"/>
</dbReference>
<evidence type="ECO:0000256" key="2">
    <source>
        <dbReference type="ARBA" id="ARBA00005581"/>
    </source>
</evidence>
<evidence type="ECO:0000313" key="7">
    <source>
        <dbReference type="EMBL" id="CAL1360516.1"/>
    </source>
</evidence>
<accession>A0AAV2CWR1</accession>
<comment type="subcellular location">
    <subcellularLocation>
        <location evidence="1">Secreted</location>
    </subcellularLocation>
</comment>
<name>A0AAV2CWR1_9ROSI</name>
<dbReference type="Proteomes" id="UP001497516">
    <property type="component" value="Chromosome 10"/>
</dbReference>
<gene>
    <name evidence="7" type="ORF">LTRI10_LOCUS7950</name>
</gene>
<keyword evidence="5 6" id="KW-0732">Signal</keyword>
<keyword evidence="8" id="KW-1185">Reference proteome</keyword>
<evidence type="ECO:0000256" key="4">
    <source>
        <dbReference type="ARBA" id="ARBA00022525"/>
    </source>
</evidence>
<comment type="similarity">
    <text evidence="2">Belongs to the plant self-incompatibility (S1) protein family.</text>
</comment>
<feature type="signal peptide" evidence="6">
    <location>
        <begin position="1"/>
        <end position="22"/>
    </location>
</feature>